<proteinExistence type="predicted"/>
<evidence type="ECO:0000313" key="2">
    <source>
        <dbReference type="EMBL" id="HGN35930.1"/>
    </source>
</evidence>
<keyword evidence="1" id="KW-0812">Transmembrane</keyword>
<accession>A0A7J3I5D7</accession>
<evidence type="ECO:0000256" key="1">
    <source>
        <dbReference type="SAM" id="Phobius"/>
    </source>
</evidence>
<dbReference type="InterPro" id="IPR036322">
    <property type="entry name" value="WD40_repeat_dom_sf"/>
</dbReference>
<organism evidence="2">
    <name type="scientific">Ignisphaera aggregans</name>
    <dbReference type="NCBI Taxonomy" id="334771"/>
    <lineage>
        <taxon>Archaea</taxon>
        <taxon>Thermoproteota</taxon>
        <taxon>Thermoprotei</taxon>
        <taxon>Desulfurococcales</taxon>
        <taxon>Desulfurococcaceae</taxon>
        <taxon>Ignisphaera</taxon>
    </lineage>
</organism>
<dbReference type="Gene3D" id="2.60.40.1120">
    <property type="entry name" value="Carboxypeptidase-like, regulatory domain"/>
    <property type="match status" value="1"/>
</dbReference>
<gene>
    <name evidence="2" type="ORF">ENT87_00015</name>
</gene>
<keyword evidence="1" id="KW-0472">Membrane</keyword>
<dbReference type="AlphaFoldDB" id="A0A7J3I5D7"/>
<dbReference type="SUPFAM" id="SSF49464">
    <property type="entry name" value="Carboxypeptidase regulatory domain-like"/>
    <property type="match status" value="1"/>
</dbReference>
<reference evidence="2" key="1">
    <citation type="journal article" date="2020" name="mSystems">
        <title>Genome- and Community-Level Interaction Insights into Carbon Utilization and Element Cycling Functions of Hydrothermarchaeota in Hydrothermal Sediment.</title>
        <authorList>
            <person name="Zhou Z."/>
            <person name="Liu Y."/>
            <person name="Xu W."/>
            <person name="Pan J."/>
            <person name="Luo Z.H."/>
            <person name="Li M."/>
        </authorList>
    </citation>
    <scope>NUCLEOTIDE SEQUENCE [LARGE SCALE GENOMIC DNA]</scope>
    <source>
        <strain evidence="2">SpSt-618</strain>
    </source>
</reference>
<name>A0A7J3I5D7_9CREN</name>
<dbReference type="EMBL" id="DTAI01000002">
    <property type="protein sequence ID" value="HGN35930.1"/>
    <property type="molecule type" value="Genomic_DNA"/>
</dbReference>
<evidence type="ECO:0008006" key="3">
    <source>
        <dbReference type="Google" id="ProtNLM"/>
    </source>
</evidence>
<protein>
    <recommendedName>
        <fullName evidence="3">Carboxypeptidase regulatory-like domain-containing protein</fullName>
    </recommendedName>
</protein>
<keyword evidence="1" id="KW-1133">Transmembrane helix</keyword>
<dbReference type="SUPFAM" id="SSF50978">
    <property type="entry name" value="WD40 repeat-like"/>
    <property type="match status" value="1"/>
</dbReference>
<comment type="caution">
    <text evidence="2">The sequence shown here is derived from an EMBL/GenBank/DDBJ whole genome shotgun (WGS) entry which is preliminary data.</text>
</comment>
<dbReference type="InterPro" id="IPR008969">
    <property type="entry name" value="CarboxyPept-like_regulatory"/>
</dbReference>
<sequence length="1191" mass="132522">MNCRSTLYTLIIVASMLLLSLPNIYAEFVQPRNMTISYNFYISHLGVAPRYIAAIDIDRLLVAGSVNNSNGVAILNVNDPYIGAVVEQVYPLTGSPTCVAVDGFPIKRIAVGSDRGEILLFNIEGGRITGYLYTVLGADFYINKVYLVEAPNSSKVIALASEGGPRTVPCTRCYVYVFDERSPGIMRIGPRTGNATTSIERVYVQDIAPLTIFDSSKIYRNASLVALTYIPAALITLEFSILYLYNNTLYPAANTLVEVLAYDKARGISYLYGVNADSRGNISIPVLMGLYANLTIRDITGRVIWSMVFDPSKHVAIDNTVTLPPVIVTAPPDTRRATRVYGTPEFLKVAIEVLDVSSAPARYTTVASANFRLDIDTEGFNFIANAREPIYTLVFGNPSRGELSLIRVAVAGKTLRRILQTVDYIGLATVPVATVTYVDGSYIHVALSDGRIRVFRITPYNYTLHYIYPMDAPIRKFLPIPTIEGYTYTAITTRGIQILTASPIQIPVIRNLTTLYGTVPNYVDSDALADLSAIFLASSNSITVVRNMVNAARERRVLTLDEIRAPTIVVKISLPGNETYEKIVVNFTYPQNTVRLKPDENGFMRIANLVPGIRYSLHISYQEPYVVPENRTIVLTSFRDEFIEVPMKYREYTVKVKVSDPLSREPIAPYNMYMDGRLVAEEVKLPEISIKAIYGSHTIAVEPAKGYEAVYEPSIQSLYVDSDKELEIQLFRKSYTLTLYIVDRVSNTSPIAPVQIRLPATGRVYTLPPGDHLEIAVLFGNMTIYVEPARGWERAYSPTATIVEVSRDTVYIVYIDRVKYGVRLNVLDGYTHSLVAPVEILVNGTTVYRGSRNTVDLVLDYGVWNLTIAPHREGAYTTYTTVLYIDSDRELMYVLNRTLYGVVLEVRDVYGSLLTPLNISISGVVNTSQVIKPPTTRTSFTLPYGVYKVYVEPVGDARKIYIPAAIDLTVKSDLLETIEIERIRYKLDIAIRDVPIGRLVGIFDLYANKSRVYSGIKGTASIEIPCGVYSIELVPQSPWDAFYEPSRPIVTPIFNDTSIIVSVNRKSFNLKVTAVEGVSPVKNAIVAIESLETGITITQLITDENGIISTKVPYGTYRVAVTHPDYYPYELVVNIASDVYEIAYLRPAIVTLVMRYLPIVLTLVGVAVAIYIILKIRAIIARRLAPEEELF</sequence>
<feature type="transmembrane region" description="Helical" evidence="1">
    <location>
        <begin position="1156"/>
        <end position="1174"/>
    </location>
</feature>